<comment type="catalytic activity">
    <reaction evidence="2">
        <text>glycyl-tRNA(Ala) + H2O = tRNA(Ala) + glycine + H(+)</text>
        <dbReference type="Rhea" id="RHEA:53744"/>
        <dbReference type="Rhea" id="RHEA-COMP:9657"/>
        <dbReference type="Rhea" id="RHEA-COMP:13640"/>
        <dbReference type="ChEBI" id="CHEBI:15377"/>
        <dbReference type="ChEBI" id="CHEBI:15378"/>
        <dbReference type="ChEBI" id="CHEBI:57305"/>
        <dbReference type="ChEBI" id="CHEBI:78442"/>
        <dbReference type="ChEBI" id="CHEBI:78522"/>
    </reaction>
</comment>
<evidence type="ECO:0000256" key="2">
    <source>
        <dbReference type="HAMAP-Rule" id="MF_00518"/>
    </source>
</evidence>
<dbReference type="PANTHER" id="PTHR10472:SF5">
    <property type="entry name" value="D-AMINOACYL-TRNA DEACYLASE 1"/>
    <property type="match status" value="1"/>
</dbReference>
<dbReference type="EC" id="3.1.1.96" evidence="2"/>
<keyword evidence="4" id="KW-1185">Reference proteome</keyword>
<protein>
    <recommendedName>
        <fullName evidence="2">D-aminoacyl-tRNA deacylase</fullName>
        <shortName evidence="2">DTD</shortName>
        <ecNumber evidence="2">3.1.1.96</ecNumber>
    </recommendedName>
    <alternativeName>
        <fullName evidence="2">Gly-tRNA(Ala) deacylase</fullName>
        <ecNumber evidence="2">3.1.1.-</ecNumber>
    </alternativeName>
</protein>
<comment type="subunit">
    <text evidence="2">Homodimer.</text>
</comment>
<dbReference type="Pfam" id="PF02580">
    <property type="entry name" value="Tyr_Deacylase"/>
    <property type="match status" value="1"/>
</dbReference>
<dbReference type="GO" id="GO:0051499">
    <property type="term" value="F:D-aminoacyl-tRNA deacylase activity"/>
    <property type="evidence" value="ECO:0007669"/>
    <property type="project" value="UniProtKB-EC"/>
</dbReference>
<feature type="short sequence motif" description="Gly-cisPro motif, important for rejection of L-amino acids" evidence="2">
    <location>
        <begin position="137"/>
        <end position="138"/>
    </location>
</feature>
<comment type="function">
    <text evidence="2">An aminoacyl-tRNA editing enzyme that deacylates mischarged D-aminoacyl-tRNAs. Also deacylates mischarged glycyl-tRNA(Ala), protecting cells against glycine mischarging by AlaRS. Acts via tRNA-based rather than protein-based catalysis; rejects L-amino acids rather than detecting D-amino acids in the active site. By recycling D-aminoacyl-tRNA to D-amino acids and free tRNA molecules, this enzyme counteracts the toxicity associated with the formation of D-aminoacyl-tRNA entities in vivo and helps enforce protein L-homochirality.</text>
</comment>
<keyword evidence="2" id="KW-0963">Cytoplasm</keyword>
<dbReference type="HAMAP" id="MF_00518">
    <property type="entry name" value="Deacylase_Dtd"/>
    <property type="match status" value="1"/>
</dbReference>
<dbReference type="SUPFAM" id="SSF69500">
    <property type="entry name" value="DTD-like"/>
    <property type="match status" value="1"/>
</dbReference>
<dbReference type="NCBIfam" id="TIGR00256">
    <property type="entry name" value="D-aminoacyl-tRNA deacylase"/>
    <property type="match status" value="1"/>
</dbReference>
<comment type="catalytic activity">
    <reaction evidence="2">
        <text>a D-aminoacyl-tRNA + H2O = a tRNA + a D-alpha-amino acid + H(+)</text>
        <dbReference type="Rhea" id="RHEA:13953"/>
        <dbReference type="Rhea" id="RHEA-COMP:10123"/>
        <dbReference type="Rhea" id="RHEA-COMP:10124"/>
        <dbReference type="ChEBI" id="CHEBI:15377"/>
        <dbReference type="ChEBI" id="CHEBI:15378"/>
        <dbReference type="ChEBI" id="CHEBI:59871"/>
        <dbReference type="ChEBI" id="CHEBI:78442"/>
        <dbReference type="ChEBI" id="CHEBI:79333"/>
        <dbReference type="EC" id="3.1.1.96"/>
    </reaction>
</comment>
<comment type="similarity">
    <text evidence="1 2">Belongs to the DTD family.</text>
</comment>
<keyword evidence="2 3" id="KW-0378">Hydrolase</keyword>
<name>A0ABT1MR24_9RHOB</name>
<dbReference type="InterPro" id="IPR003732">
    <property type="entry name" value="Daa-tRNA_deacyls_DTD"/>
</dbReference>
<dbReference type="CDD" id="cd00563">
    <property type="entry name" value="Dtyr_deacylase"/>
    <property type="match status" value="1"/>
</dbReference>
<proteinExistence type="inferred from homology"/>
<sequence>MRALIQRVIEAEVAVEGEVIGRCGPGLMVLVCAMAGDQDEAADKLAARVAKLRIFRDDEGRMNRSILDIQGSALVVSQFTLAADTRTGNRPGFSSAASPDDGRRLYERFAAALREAGVPIETGRFGADMAVRLTNDGPVTIWMDSADRA</sequence>
<dbReference type="EC" id="3.1.1.-" evidence="2"/>
<reference evidence="3 4" key="1">
    <citation type="submission" date="2022-03" db="EMBL/GenBank/DDBJ databases">
        <authorList>
            <person name="He Y."/>
        </authorList>
    </citation>
    <scope>NUCLEOTIDE SEQUENCE [LARGE SCALE GENOMIC DNA]</scope>
    <source>
        <strain evidence="3 4">TK19116</strain>
    </source>
</reference>
<keyword evidence="2" id="KW-0694">RNA-binding</keyword>
<dbReference type="InterPro" id="IPR023509">
    <property type="entry name" value="DTD-like_sf"/>
</dbReference>
<dbReference type="Proteomes" id="UP001203945">
    <property type="component" value="Unassembled WGS sequence"/>
</dbReference>
<evidence type="ECO:0000313" key="3">
    <source>
        <dbReference type="EMBL" id="MCQ0970584.1"/>
    </source>
</evidence>
<comment type="caution">
    <text evidence="3">The sequence shown here is derived from an EMBL/GenBank/DDBJ whole genome shotgun (WGS) entry which is preliminary data.</text>
</comment>
<keyword evidence="2" id="KW-0820">tRNA-binding</keyword>
<dbReference type="PANTHER" id="PTHR10472">
    <property type="entry name" value="D-TYROSYL-TRNA TYR DEACYLASE"/>
    <property type="match status" value="1"/>
</dbReference>
<organism evidence="3 4">
    <name type="scientific">Paracoccus albicereus</name>
    <dbReference type="NCBI Taxonomy" id="2922394"/>
    <lineage>
        <taxon>Bacteria</taxon>
        <taxon>Pseudomonadati</taxon>
        <taxon>Pseudomonadota</taxon>
        <taxon>Alphaproteobacteria</taxon>
        <taxon>Rhodobacterales</taxon>
        <taxon>Paracoccaceae</taxon>
        <taxon>Paracoccus</taxon>
    </lineage>
</organism>
<evidence type="ECO:0000313" key="4">
    <source>
        <dbReference type="Proteomes" id="UP001203945"/>
    </source>
</evidence>
<evidence type="ECO:0000256" key="1">
    <source>
        <dbReference type="ARBA" id="ARBA00009673"/>
    </source>
</evidence>
<gene>
    <name evidence="2 3" type="primary">dtd</name>
    <name evidence="3" type="ORF">MLD63_09130</name>
</gene>
<dbReference type="Gene3D" id="3.50.80.10">
    <property type="entry name" value="D-tyrosyl-tRNA(Tyr) deacylase"/>
    <property type="match status" value="1"/>
</dbReference>
<dbReference type="EMBL" id="JAKZEU010000003">
    <property type="protein sequence ID" value="MCQ0970584.1"/>
    <property type="molecule type" value="Genomic_DNA"/>
</dbReference>
<comment type="domain">
    <text evidence="2">A Gly-cisPro motif from one monomer fits into the active site of the other monomer to allow specific chiral rejection of L-amino acids.</text>
</comment>
<accession>A0ABT1MR24</accession>
<dbReference type="RefSeq" id="WP_255329610.1">
    <property type="nucleotide sequence ID" value="NZ_JAKZEU010000003.1"/>
</dbReference>
<comment type="subcellular location">
    <subcellularLocation>
        <location evidence="2">Cytoplasm</location>
    </subcellularLocation>
</comment>